<feature type="chain" id="PRO_5036795892" description="Glycosyl hydrolases family 28" evidence="10">
    <location>
        <begin position="19"/>
        <end position="445"/>
    </location>
</feature>
<accession>A0A931E7Y9</accession>
<evidence type="ECO:0000256" key="9">
    <source>
        <dbReference type="RuleBase" id="RU361169"/>
    </source>
</evidence>
<gene>
    <name evidence="11" type="ORF">I5907_04045</name>
</gene>
<keyword evidence="4" id="KW-0325">Glycoprotein</keyword>
<name>A0A931E7Y9_9BACT</name>
<sequence length="445" mass="49685">MKTLMLLCTLVLTITCHSQDVFINYPAPEGIQPAPDYQLEINGQKVFVYNTRSAAYAYCSFSGQLHVTVTPSAKVYYYTIRPLSRNISASANNNQVSFILTKPAHLSIEINGNKRRPLFLFADSLEQHIPDSTQKNVTYYGPGIHKVGNVPVKSNQLVYIAGGAVVEGAFDISNAQNVQVKGRGILDNSSYKKGEARPVAITNSQHVNIEGIIIAESRHWTCGSYSNNNVHYNNLKVVSDNDWDDGIDIVASAYITISNCFIRTKDDCIAIKSGVDYFGKANHRTTANINVSNCIFWNGAWGNALEIGFETSTDTIQDIRFSDCDIIHAEGPEGTLTIHNGDRAFIKNIYYNNIRIEEVEGYLVDFKILFSQYSTDKQRGFISNIFLDNITVNSQRFPTSLLLGFNDTNNISNIHIRDLRINGKHINSAFDGMMTAMHCKDLVFE</sequence>
<dbReference type="InterPro" id="IPR012334">
    <property type="entry name" value="Pectin_lyas_fold"/>
</dbReference>
<comment type="caution">
    <text evidence="11">The sequence shown here is derived from an EMBL/GenBank/DDBJ whole genome shotgun (WGS) entry which is preliminary data.</text>
</comment>
<reference evidence="11" key="1">
    <citation type="submission" date="2020-11" db="EMBL/GenBank/DDBJ databases">
        <title>Bacterial whole genome sequence for Panacibacter sp. DH6.</title>
        <authorList>
            <person name="Le V."/>
            <person name="Ko S."/>
            <person name="Ahn C.-Y."/>
            <person name="Oh H.-M."/>
        </authorList>
    </citation>
    <scope>NUCLEOTIDE SEQUENCE</scope>
    <source>
        <strain evidence="11">DH6</strain>
    </source>
</reference>
<evidence type="ECO:0000313" key="12">
    <source>
        <dbReference type="Proteomes" id="UP000628448"/>
    </source>
</evidence>
<keyword evidence="5" id="KW-0119">Carbohydrate metabolism</keyword>
<dbReference type="PANTHER" id="PTHR31736:SF9">
    <property type="entry name" value="ENDO-XYLOGALACTURONAN HYDROLASE A-RELATED"/>
    <property type="match status" value="1"/>
</dbReference>
<dbReference type="RefSeq" id="WP_196989445.1">
    <property type="nucleotide sequence ID" value="NZ_JADWYR010000001.1"/>
</dbReference>
<evidence type="ECO:0000256" key="7">
    <source>
        <dbReference type="ARBA" id="ARBA00023326"/>
    </source>
</evidence>
<evidence type="ECO:0000256" key="1">
    <source>
        <dbReference type="ARBA" id="ARBA00008834"/>
    </source>
</evidence>
<proteinExistence type="inferred from homology"/>
<evidence type="ECO:0000256" key="10">
    <source>
        <dbReference type="SAM" id="SignalP"/>
    </source>
</evidence>
<dbReference type="GO" id="GO:0004650">
    <property type="term" value="F:polygalacturonase activity"/>
    <property type="evidence" value="ECO:0007669"/>
    <property type="project" value="InterPro"/>
</dbReference>
<dbReference type="InterPro" id="IPR000743">
    <property type="entry name" value="Glyco_hydro_28"/>
</dbReference>
<evidence type="ECO:0000256" key="4">
    <source>
        <dbReference type="ARBA" id="ARBA00023180"/>
    </source>
</evidence>
<keyword evidence="12" id="KW-1185">Reference proteome</keyword>
<evidence type="ECO:0000313" key="11">
    <source>
        <dbReference type="EMBL" id="MBG9375391.1"/>
    </source>
</evidence>
<comment type="function">
    <text evidence="8">Pectinolytic enzyme involved in the degradation of xylogalacturonan (xga), a galacturonan backbone heavily substituted with xylose, and which is one important component of the hairy regions of pectin. Activity requires a galacturonic acid backbone substituted with xylose.</text>
</comment>
<evidence type="ECO:0008006" key="13">
    <source>
        <dbReference type="Google" id="ProtNLM"/>
    </source>
</evidence>
<dbReference type="SUPFAM" id="SSF51126">
    <property type="entry name" value="Pectin lyase-like"/>
    <property type="match status" value="1"/>
</dbReference>
<evidence type="ECO:0000256" key="8">
    <source>
        <dbReference type="ARBA" id="ARBA00037278"/>
    </source>
</evidence>
<evidence type="ECO:0000256" key="5">
    <source>
        <dbReference type="ARBA" id="ARBA00023277"/>
    </source>
</evidence>
<keyword evidence="10" id="KW-0732">Signal</keyword>
<keyword evidence="6 9" id="KW-0326">Glycosidase</keyword>
<dbReference type="Pfam" id="PF00295">
    <property type="entry name" value="Glyco_hydro_28"/>
    <property type="match status" value="1"/>
</dbReference>
<dbReference type="Gene3D" id="2.160.20.10">
    <property type="entry name" value="Single-stranded right-handed beta-helix, Pectin lyase-like"/>
    <property type="match status" value="1"/>
</dbReference>
<dbReference type="InterPro" id="IPR011050">
    <property type="entry name" value="Pectin_lyase_fold/virulence"/>
</dbReference>
<organism evidence="11 12">
    <name type="scientific">Panacibacter microcysteis</name>
    <dbReference type="NCBI Taxonomy" id="2793269"/>
    <lineage>
        <taxon>Bacteria</taxon>
        <taxon>Pseudomonadati</taxon>
        <taxon>Bacteroidota</taxon>
        <taxon>Chitinophagia</taxon>
        <taxon>Chitinophagales</taxon>
        <taxon>Chitinophagaceae</taxon>
        <taxon>Panacibacter</taxon>
    </lineage>
</organism>
<dbReference type="AlphaFoldDB" id="A0A931E7Y9"/>
<keyword evidence="2" id="KW-0677">Repeat</keyword>
<protein>
    <recommendedName>
        <fullName evidence="13">Glycosyl hydrolases family 28</fullName>
    </recommendedName>
</protein>
<dbReference type="EMBL" id="JADWYR010000001">
    <property type="protein sequence ID" value="MBG9375391.1"/>
    <property type="molecule type" value="Genomic_DNA"/>
</dbReference>
<comment type="similarity">
    <text evidence="1 9">Belongs to the glycosyl hydrolase 28 family.</text>
</comment>
<dbReference type="Proteomes" id="UP000628448">
    <property type="component" value="Unassembled WGS sequence"/>
</dbReference>
<evidence type="ECO:0000256" key="3">
    <source>
        <dbReference type="ARBA" id="ARBA00022801"/>
    </source>
</evidence>
<evidence type="ECO:0000256" key="2">
    <source>
        <dbReference type="ARBA" id="ARBA00022737"/>
    </source>
</evidence>
<dbReference type="PANTHER" id="PTHR31736">
    <property type="match status" value="1"/>
</dbReference>
<evidence type="ECO:0000256" key="6">
    <source>
        <dbReference type="ARBA" id="ARBA00023295"/>
    </source>
</evidence>
<feature type="signal peptide" evidence="10">
    <location>
        <begin position="1"/>
        <end position="18"/>
    </location>
</feature>
<keyword evidence="3 9" id="KW-0378">Hydrolase</keyword>
<keyword evidence="7" id="KW-0624">Polysaccharide degradation</keyword>
<dbReference type="GO" id="GO:0000272">
    <property type="term" value="P:polysaccharide catabolic process"/>
    <property type="evidence" value="ECO:0007669"/>
    <property type="project" value="UniProtKB-KW"/>
</dbReference>